<dbReference type="PANTHER" id="PTHR45625">
    <property type="entry name" value="PEPTIDYL-PROLYL CIS-TRANS ISOMERASE-RELATED"/>
    <property type="match status" value="1"/>
</dbReference>
<dbReference type="RefSeq" id="WP_002698266.1">
    <property type="nucleotide sequence ID" value="NZ_AAWS01000017.1"/>
</dbReference>
<evidence type="ECO:0000313" key="8">
    <source>
        <dbReference type="Proteomes" id="UP000004095"/>
    </source>
</evidence>
<evidence type="ECO:0000256" key="2">
    <source>
        <dbReference type="ARBA" id="ARBA00023110"/>
    </source>
</evidence>
<dbReference type="InterPro" id="IPR021133">
    <property type="entry name" value="HEAT_type_2"/>
</dbReference>
<feature type="region of interest" description="Disordered" evidence="4">
    <location>
        <begin position="26"/>
        <end position="45"/>
    </location>
</feature>
<evidence type="ECO:0000256" key="3">
    <source>
        <dbReference type="ARBA" id="ARBA00023235"/>
    </source>
</evidence>
<organism evidence="7 8">
    <name type="scientific">Microscilla marina ATCC 23134</name>
    <dbReference type="NCBI Taxonomy" id="313606"/>
    <lineage>
        <taxon>Bacteria</taxon>
        <taxon>Pseudomonadati</taxon>
        <taxon>Bacteroidota</taxon>
        <taxon>Cytophagia</taxon>
        <taxon>Cytophagales</taxon>
        <taxon>Microscillaceae</taxon>
        <taxon>Microscilla</taxon>
    </lineage>
</organism>
<dbReference type="Gene3D" id="2.40.100.10">
    <property type="entry name" value="Cyclophilin-like"/>
    <property type="match status" value="1"/>
</dbReference>
<dbReference type="PROSITE" id="PS50077">
    <property type="entry name" value="HEAT_REPEAT"/>
    <property type="match status" value="1"/>
</dbReference>
<keyword evidence="3 7" id="KW-0413">Isomerase</keyword>
<comment type="caution">
    <text evidence="7">The sequence shown here is derived from an EMBL/GenBank/DDBJ whole genome shotgun (WGS) entry which is preliminary data.</text>
</comment>
<dbReference type="InterPro" id="IPR002130">
    <property type="entry name" value="Cyclophilin-type_PPIase_dom"/>
</dbReference>
<dbReference type="eggNOG" id="COG0652">
    <property type="taxonomic scope" value="Bacteria"/>
</dbReference>
<evidence type="ECO:0000256" key="4">
    <source>
        <dbReference type="SAM" id="MobiDB-lite"/>
    </source>
</evidence>
<dbReference type="PRINTS" id="PR00153">
    <property type="entry name" value="CSAPPISMRASE"/>
</dbReference>
<dbReference type="PROSITE" id="PS50072">
    <property type="entry name" value="CSA_PPIASE_2"/>
    <property type="match status" value="1"/>
</dbReference>
<keyword evidence="8" id="KW-1185">Reference proteome</keyword>
<keyword evidence="2" id="KW-0697">Rotamase</keyword>
<evidence type="ECO:0000313" key="7">
    <source>
        <dbReference type="EMBL" id="EAY28145.1"/>
    </source>
</evidence>
<dbReference type="Pfam" id="PF00160">
    <property type="entry name" value="Pro_isomerase"/>
    <property type="match status" value="1"/>
</dbReference>
<evidence type="ECO:0000256" key="5">
    <source>
        <dbReference type="SAM" id="SignalP"/>
    </source>
</evidence>
<feature type="signal peptide" evidence="5">
    <location>
        <begin position="1"/>
        <end position="18"/>
    </location>
</feature>
<dbReference type="InterPro" id="IPR004155">
    <property type="entry name" value="PBS_lyase_HEAT"/>
</dbReference>
<dbReference type="InterPro" id="IPR044666">
    <property type="entry name" value="Cyclophilin_A-like"/>
</dbReference>
<name>A1ZMW4_MICM2</name>
<dbReference type="OrthoDB" id="9807797at2"/>
<dbReference type="AlphaFoldDB" id="A1ZMW4"/>
<dbReference type="Pfam" id="PF13646">
    <property type="entry name" value="HEAT_2"/>
    <property type="match status" value="2"/>
</dbReference>
<dbReference type="Proteomes" id="UP000004095">
    <property type="component" value="Unassembled WGS sequence"/>
</dbReference>
<proteinExistence type="predicted"/>
<dbReference type="EMBL" id="AAWS01000017">
    <property type="protein sequence ID" value="EAY28145.1"/>
    <property type="molecule type" value="Genomic_DNA"/>
</dbReference>
<dbReference type="EC" id="5.2.1.8" evidence="1"/>
<evidence type="ECO:0000259" key="6">
    <source>
        <dbReference type="PROSITE" id="PS50072"/>
    </source>
</evidence>
<dbReference type="InterPro" id="IPR016024">
    <property type="entry name" value="ARM-type_fold"/>
</dbReference>
<dbReference type="Gene3D" id="1.25.10.10">
    <property type="entry name" value="Leucine-rich Repeat Variant"/>
    <property type="match status" value="2"/>
</dbReference>
<accession>A1ZMW4</accession>
<dbReference type="PROSITE" id="PS51257">
    <property type="entry name" value="PROKAR_LIPOPROTEIN"/>
    <property type="match status" value="1"/>
</dbReference>
<dbReference type="eggNOG" id="COG1413">
    <property type="taxonomic scope" value="Bacteria"/>
</dbReference>
<dbReference type="PANTHER" id="PTHR45625:SF4">
    <property type="entry name" value="PEPTIDYLPROLYL ISOMERASE DOMAIN AND WD REPEAT-CONTAINING PROTEIN 1"/>
    <property type="match status" value="1"/>
</dbReference>
<dbReference type="SUPFAM" id="SSF50891">
    <property type="entry name" value="Cyclophilin-like"/>
    <property type="match status" value="1"/>
</dbReference>
<feature type="chain" id="PRO_5002642310" description="peptidylprolyl isomerase" evidence="5">
    <location>
        <begin position="19"/>
        <end position="674"/>
    </location>
</feature>
<dbReference type="SMART" id="SM00567">
    <property type="entry name" value="EZ_HEAT"/>
    <property type="match status" value="4"/>
</dbReference>
<gene>
    <name evidence="7" type="ORF">M23134_03406</name>
</gene>
<protein>
    <recommendedName>
        <fullName evidence="1">peptidylprolyl isomerase</fullName>
        <ecNumber evidence="1">5.2.1.8</ecNumber>
    </recommendedName>
</protein>
<feature type="domain" description="PPIase cyclophilin-type" evidence="6">
    <location>
        <begin position="541"/>
        <end position="658"/>
    </location>
</feature>
<feature type="compositionally biased region" description="Polar residues" evidence="4">
    <location>
        <begin position="30"/>
        <end position="45"/>
    </location>
</feature>
<reference evidence="7 8" key="1">
    <citation type="submission" date="2007-01" db="EMBL/GenBank/DDBJ databases">
        <authorList>
            <person name="Haygood M."/>
            <person name="Podell S."/>
            <person name="Anderson C."/>
            <person name="Hopkinson B."/>
            <person name="Roe K."/>
            <person name="Barbeau K."/>
            <person name="Gaasterland T."/>
            <person name="Ferriera S."/>
            <person name="Johnson J."/>
            <person name="Kravitz S."/>
            <person name="Beeson K."/>
            <person name="Sutton G."/>
            <person name="Rogers Y.-H."/>
            <person name="Friedman R."/>
            <person name="Frazier M."/>
            <person name="Venter J.C."/>
        </authorList>
    </citation>
    <scope>NUCLEOTIDE SEQUENCE [LARGE SCALE GENOMIC DNA]</scope>
    <source>
        <strain evidence="7 8">ATCC 23134</strain>
    </source>
</reference>
<evidence type="ECO:0000256" key="1">
    <source>
        <dbReference type="ARBA" id="ARBA00013194"/>
    </source>
</evidence>
<sequence>MRNYIALVLISLMTVACAKKQANKDDKTSDSTITADKSPQKQSKLTNRFTDDTLVNIYNHQTARDSKGVIHFFSNSNPTYREAAAMAFASIQDTTVVDTLASLLVDKDVEVRKAAVYALGQIGKTMKDPAKAQEKLLRAWIKEENKEVKILILEAIGKSATAKGMDYLASLDIRDEGLLYGLALGVYRAGLKEVFKDELTTKMVDLINPSHQERVREMAANHLGRFGRLAELKDVQDKIIQAMASDQHPFVRMNCARALSKINTPEVIASLTNSLKNDENYLVRVNAIRAYRFAYDSVRNAILDAINDDNEHVAITASQYMLNNAPESDADTLWKLAKKLKSWKTRANLLTVVNKYAQGNEVNDYIKSLYEKSDNMYEKGSLMLALAEKVENYPWLANHLYNSKELLIRSAAITALSKVRSLKAFDKVRADTVKKDFGKIFKYAIESKDVGLVVYGAQALRNPKYNYKDFYRDKSFLQKALDLLKLPLELEGYQELKKTIDVFAGRKVKPTPAGKAKKEVNWAMIKTLPQLQKVQLKTSKGDIMFELFVNESPVSVATFVSLVKKKFYDNKAFHRVIANFVAQGGGPHGDGFGGLDYTITSELSSLRYREGYIGLASAGKDTESCQWFITHSPTPHLDGNYTIFAKIVEGMDVVHKLQVGDKIQRVSLLESVSQ</sequence>
<dbReference type="InterPro" id="IPR029000">
    <property type="entry name" value="Cyclophilin-like_dom_sf"/>
</dbReference>
<dbReference type="SUPFAM" id="SSF48371">
    <property type="entry name" value="ARM repeat"/>
    <property type="match status" value="1"/>
</dbReference>
<dbReference type="InterPro" id="IPR011989">
    <property type="entry name" value="ARM-like"/>
</dbReference>
<dbReference type="GO" id="GO:0003755">
    <property type="term" value="F:peptidyl-prolyl cis-trans isomerase activity"/>
    <property type="evidence" value="ECO:0007669"/>
    <property type="project" value="UniProtKB-KW"/>
</dbReference>
<keyword evidence="5" id="KW-0732">Signal</keyword>
<dbReference type="CDD" id="cd00317">
    <property type="entry name" value="cyclophilin"/>
    <property type="match status" value="1"/>
</dbReference>